<name>A0A7J9G909_9ROSI</name>
<evidence type="ECO:0000313" key="2">
    <source>
        <dbReference type="Proteomes" id="UP000593560"/>
    </source>
</evidence>
<feature type="non-terminal residue" evidence="1">
    <location>
        <position position="105"/>
    </location>
</feature>
<comment type="caution">
    <text evidence="1">The sequence shown here is derived from an EMBL/GenBank/DDBJ whole genome shotgun (WGS) entry which is preliminary data.</text>
</comment>
<sequence>LKGKEKVDDVDCSWLALLNGVEASTSTRLVTEMQNKKMIEKEGLKSCHEAGREDPEKFLGMALEPPPNMLQVFKDCIQDLGESEIKLVIQKCLQVTNLRPQFETN</sequence>
<dbReference type="AlphaFoldDB" id="A0A7J9G909"/>
<keyword evidence="2" id="KW-1185">Reference proteome</keyword>
<dbReference type="EMBL" id="JABFAD010000003">
    <property type="protein sequence ID" value="MBA0794067.1"/>
    <property type="molecule type" value="Genomic_DNA"/>
</dbReference>
<reference evidence="1 2" key="1">
    <citation type="journal article" date="2019" name="Genome Biol. Evol.">
        <title>Insights into the evolution of the New World diploid cottons (Gossypium, subgenus Houzingenia) based on genome sequencing.</title>
        <authorList>
            <person name="Grover C.E."/>
            <person name="Arick M.A. 2nd"/>
            <person name="Thrash A."/>
            <person name="Conover J.L."/>
            <person name="Sanders W.S."/>
            <person name="Peterson D.G."/>
            <person name="Frelichowski J.E."/>
            <person name="Scheffler J.A."/>
            <person name="Scheffler B.E."/>
            <person name="Wendel J.F."/>
        </authorList>
    </citation>
    <scope>NUCLEOTIDE SEQUENCE [LARGE SCALE GENOMIC DNA]</scope>
    <source>
        <strain evidence="1">0</strain>
        <tissue evidence="1">Leaf</tissue>
    </source>
</reference>
<dbReference type="Proteomes" id="UP000593560">
    <property type="component" value="Unassembled WGS sequence"/>
</dbReference>
<organism evidence="1 2">
    <name type="scientific">Gossypium harknessii</name>
    <dbReference type="NCBI Taxonomy" id="34285"/>
    <lineage>
        <taxon>Eukaryota</taxon>
        <taxon>Viridiplantae</taxon>
        <taxon>Streptophyta</taxon>
        <taxon>Embryophyta</taxon>
        <taxon>Tracheophyta</taxon>
        <taxon>Spermatophyta</taxon>
        <taxon>Magnoliopsida</taxon>
        <taxon>eudicotyledons</taxon>
        <taxon>Gunneridae</taxon>
        <taxon>Pentapetalae</taxon>
        <taxon>rosids</taxon>
        <taxon>malvids</taxon>
        <taxon>Malvales</taxon>
        <taxon>Malvaceae</taxon>
        <taxon>Malvoideae</taxon>
        <taxon>Gossypium</taxon>
    </lineage>
</organism>
<protein>
    <submittedName>
        <fullName evidence="1">Uncharacterized protein</fullName>
    </submittedName>
</protein>
<gene>
    <name evidence="1" type="ORF">Gohar_018426</name>
</gene>
<evidence type="ECO:0000313" key="1">
    <source>
        <dbReference type="EMBL" id="MBA0794067.1"/>
    </source>
</evidence>
<proteinExistence type="predicted"/>
<dbReference type="OrthoDB" id="10451919at2759"/>
<accession>A0A7J9G909</accession>